<reference evidence="2 3" key="1">
    <citation type="submission" date="2021-05" db="EMBL/GenBank/DDBJ databases">
        <title>Whole genome sequence of Curtobacterium flaccumfaciens pv. flaccumfaciens strain CFBP 8819.</title>
        <authorList>
            <person name="Osdaghi E."/>
            <person name="Taghouti G."/>
            <person name="Portier P."/>
            <person name="Fazliarab A."/>
            <person name="Taghavi S.M."/>
            <person name="Briand M."/>
            <person name="Le-Saux M."/>
            <person name="Jacques M.-A."/>
        </authorList>
    </citation>
    <scope>NUCLEOTIDE SEQUENCE [LARGE SCALE GENOMIC DNA]</scope>
    <source>
        <strain evidence="2 3">CFBP 8819</strain>
    </source>
</reference>
<keyword evidence="1" id="KW-0732">Signal</keyword>
<proteinExistence type="predicted"/>
<evidence type="ECO:0000313" key="2">
    <source>
        <dbReference type="EMBL" id="MBT1588182.1"/>
    </source>
</evidence>
<protein>
    <submittedName>
        <fullName evidence="2">Uncharacterized protein</fullName>
    </submittedName>
</protein>
<dbReference type="EMBL" id="JAHEWS010000013">
    <property type="protein sequence ID" value="MBT1588182.1"/>
    <property type="molecule type" value="Genomic_DNA"/>
</dbReference>
<dbReference type="RefSeq" id="WP_194589912.1">
    <property type="nucleotide sequence ID" value="NZ_JAHEWO010000014.1"/>
</dbReference>
<feature type="signal peptide" evidence="1">
    <location>
        <begin position="1"/>
        <end position="32"/>
    </location>
</feature>
<evidence type="ECO:0000256" key="1">
    <source>
        <dbReference type="SAM" id="SignalP"/>
    </source>
</evidence>
<dbReference type="Proteomes" id="UP001519641">
    <property type="component" value="Unassembled WGS sequence"/>
</dbReference>
<feature type="chain" id="PRO_5046819603" evidence="1">
    <location>
        <begin position="33"/>
        <end position="99"/>
    </location>
</feature>
<accession>A0ABS5VJJ1</accession>
<gene>
    <name evidence="2" type="ORF">KK097_10195</name>
</gene>
<name>A0ABS5VJJ1_9MICO</name>
<comment type="caution">
    <text evidence="2">The sequence shown here is derived from an EMBL/GenBank/DDBJ whole genome shotgun (WGS) entry which is preliminary data.</text>
</comment>
<evidence type="ECO:0000313" key="3">
    <source>
        <dbReference type="Proteomes" id="UP001519641"/>
    </source>
</evidence>
<keyword evidence="3" id="KW-1185">Reference proteome</keyword>
<sequence>MMRTLKRFLAAGAATAFMVAGLTLGGATSASAAGSCSYFAKQAGELVGTCTGTVYFNWTCSSDAFNTWNKKKMVYGSTASTKRIVGCNLGGVNDYYVSS</sequence>
<organism evidence="2 3">
    <name type="scientific">Curtobacterium aurantiacum</name>
    <dbReference type="NCBI Taxonomy" id="3236919"/>
    <lineage>
        <taxon>Bacteria</taxon>
        <taxon>Bacillati</taxon>
        <taxon>Actinomycetota</taxon>
        <taxon>Actinomycetes</taxon>
        <taxon>Micrococcales</taxon>
        <taxon>Microbacteriaceae</taxon>
        <taxon>Curtobacterium</taxon>
    </lineage>
</organism>